<accession>A0A444L8H3</accession>
<evidence type="ECO:0000313" key="1">
    <source>
        <dbReference type="EMBL" id="RWX73882.1"/>
    </source>
</evidence>
<name>A0A444L8H3_METS7</name>
<dbReference type="EMBL" id="RXGA01000002">
    <property type="protein sequence ID" value="RWX73882.1"/>
    <property type="molecule type" value="Genomic_DNA"/>
</dbReference>
<dbReference type="AlphaFoldDB" id="A0A444L8H3"/>
<proteinExistence type="predicted"/>
<dbReference type="Proteomes" id="UP000288215">
    <property type="component" value="Unassembled WGS sequence"/>
</dbReference>
<evidence type="ECO:0000313" key="2">
    <source>
        <dbReference type="Proteomes" id="UP000288215"/>
    </source>
</evidence>
<organism evidence="1 2">
    <name type="scientific">Methanosuratincola subterraneus</name>
    <dbReference type="NCBI Taxonomy" id="2593994"/>
    <lineage>
        <taxon>Archaea</taxon>
        <taxon>Thermoproteota</taxon>
        <taxon>Methanosuratincolia</taxon>
        <taxon>Candidatus Methanomethylicales</taxon>
        <taxon>Candidatus Methanomethylicaceae</taxon>
        <taxon>Candidatus Methanosuratincola (ex Vanwonterghem et al. 2016)</taxon>
    </lineage>
</organism>
<comment type="caution">
    <text evidence="1">The sequence shown here is derived from an EMBL/GenBank/DDBJ whole genome shotgun (WGS) entry which is preliminary data.</text>
</comment>
<gene>
    <name evidence="1" type="ORF">Metus_0661</name>
</gene>
<reference evidence="1 2" key="1">
    <citation type="submission" date="2018-12" db="EMBL/GenBank/DDBJ databases">
        <title>The complete genome of the methanogenic archaea of the candidate phylum Verstraetearchaeota, obtained from the metagenome of underground thermal water.</title>
        <authorList>
            <person name="Kadnikov V.V."/>
            <person name="Mardanov A.V."/>
            <person name="Beletsky A.V."/>
            <person name="Karnachuk O.V."/>
            <person name="Ravin N.V."/>
        </authorList>
    </citation>
    <scope>NUCLEOTIDE SEQUENCE [LARGE SCALE GENOMIC DNA]</scope>
    <source>
        <strain evidence="1">Ch88</strain>
    </source>
</reference>
<protein>
    <submittedName>
        <fullName evidence="1">Uncharacterized protein</fullName>
    </submittedName>
</protein>
<sequence>MGGERRKTFVAREDLLEEMSIMAKSKGKTLYETVNETFESALAFNSLGLNPKDALKDCGKLKSLQERGYVLCLENLWSDINTIAFMHSKEKSMEAWYAAGRWLAMRLKSSTPGSISGSGSLSGSARLQLEDLREELASTIWNLAELSVEEKGEEARVTLISPRLSKELSELVSTFLSGAFEASGYEAVEKSVRTGNIRHLYRYRKSASGGSGGL</sequence>